<dbReference type="InterPro" id="IPR050177">
    <property type="entry name" value="Lipid_A_modif_metabolic_enz"/>
</dbReference>
<accession>A0A240EMB7</accession>
<dbReference type="Proteomes" id="UP000219336">
    <property type="component" value="Unassembled WGS sequence"/>
</dbReference>
<dbReference type="PANTHER" id="PTHR43245">
    <property type="entry name" value="BIFUNCTIONAL POLYMYXIN RESISTANCE PROTEIN ARNA"/>
    <property type="match status" value="1"/>
</dbReference>
<feature type="domain" description="NAD-dependent epimerase/dehydratase" evidence="1">
    <location>
        <begin position="4"/>
        <end position="236"/>
    </location>
</feature>
<evidence type="ECO:0000313" key="2">
    <source>
        <dbReference type="EMBL" id="SNX49764.1"/>
    </source>
</evidence>
<dbReference type="AlphaFoldDB" id="A0A240EMB7"/>
<evidence type="ECO:0000259" key="1">
    <source>
        <dbReference type="Pfam" id="PF01370"/>
    </source>
</evidence>
<evidence type="ECO:0000313" key="3">
    <source>
        <dbReference type="Proteomes" id="UP000219336"/>
    </source>
</evidence>
<sequence>MKNVLIVGGGGFIGRHLVMYLFQIGDYKLKVLDIRKPDWLPRDVEFIEGSFLDQSNPAVKSSFLEVDVVYHLASTTIPQTSNSDIVFDIESNLIGSLALLNYAVEAGVSKFIFTSSGGTIYGPSNDPIVDEFHETNPNCSYGIVKLAIEKYLSLYSNLHGLSTYSLRISNPYGKYQSIEKMQGAIPIFCHRIMNDKSIEIWGDGSIERDFIYTSDLVSAMEKVMHLQSRNEVINIGSMASVSLNEIIKTIEKVSGKKAIVKYLPSRKVDIPRVCLSNDYAKKTLGWSPTVSLIQGLSEVLEEYHIKEYWI</sequence>
<dbReference type="InterPro" id="IPR001509">
    <property type="entry name" value="Epimerase_deHydtase"/>
</dbReference>
<gene>
    <name evidence="2" type="primary">fcf1</name>
    <name evidence="2" type="ORF">VTH8203_03412</name>
</gene>
<proteinExistence type="predicted"/>
<dbReference type="Gene3D" id="3.90.25.10">
    <property type="entry name" value="UDP-galactose 4-epimerase, domain 1"/>
    <property type="match status" value="1"/>
</dbReference>
<dbReference type="Pfam" id="PF01370">
    <property type="entry name" value="Epimerase"/>
    <property type="match status" value="1"/>
</dbReference>
<dbReference type="InterPro" id="IPR036291">
    <property type="entry name" value="NAD(P)-bd_dom_sf"/>
</dbReference>
<dbReference type="PANTHER" id="PTHR43245:SF13">
    <property type="entry name" value="UDP-D-APIOSE_UDP-D-XYLOSE SYNTHASE 2"/>
    <property type="match status" value="1"/>
</dbReference>
<name>A0A240EMB7_9VIBR</name>
<reference evidence="3" key="1">
    <citation type="submission" date="2016-06" db="EMBL/GenBank/DDBJ databases">
        <authorList>
            <person name="Rodrigo-Torres L."/>
            <person name="Arahal R.D."/>
            <person name="Lucena T."/>
        </authorList>
    </citation>
    <scope>NUCLEOTIDE SEQUENCE [LARGE SCALE GENOMIC DNA]</scope>
    <source>
        <strain evidence="3">CECT8203</strain>
    </source>
</reference>
<protein>
    <submittedName>
        <fullName evidence="2">dTDP-4-dehydro-6-deoxyglucose reductase</fullName>
        <ecNumber evidence="2">1.1.1.266</ecNumber>
    </submittedName>
</protein>
<dbReference type="SUPFAM" id="SSF51735">
    <property type="entry name" value="NAD(P)-binding Rossmann-fold domains"/>
    <property type="match status" value="1"/>
</dbReference>
<dbReference type="OrthoDB" id="9803010at2"/>
<keyword evidence="3" id="KW-1185">Reference proteome</keyword>
<dbReference type="RefSeq" id="WP_096994768.1">
    <property type="nucleotide sequence ID" value="NZ_JBHSII010000001.1"/>
</dbReference>
<dbReference type="GO" id="GO:0050573">
    <property type="term" value="F:dTDP-4-dehydro-6-deoxyglucose reductase activity"/>
    <property type="evidence" value="ECO:0007669"/>
    <property type="project" value="UniProtKB-EC"/>
</dbReference>
<dbReference type="EC" id="1.1.1.266" evidence="2"/>
<keyword evidence="2" id="KW-0560">Oxidoreductase</keyword>
<organism evidence="2 3">
    <name type="scientific">Vibrio thalassae</name>
    <dbReference type="NCBI Taxonomy" id="1243014"/>
    <lineage>
        <taxon>Bacteria</taxon>
        <taxon>Pseudomonadati</taxon>
        <taxon>Pseudomonadota</taxon>
        <taxon>Gammaproteobacteria</taxon>
        <taxon>Vibrionales</taxon>
        <taxon>Vibrionaceae</taxon>
        <taxon>Vibrio</taxon>
    </lineage>
</organism>
<dbReference type="EMBL" id="OANU01000073">
    <property type="protein sequence ID" value="SNX49764.1"/>
    <property type="molecule type" value="Genomic_DNA"/>
</dbReference>
<dbReference type="Gene3D" id="3.40.50.720">
    <property type="entry name" value="NAD(P)-binding Rossmann-like Domain"/>
    <property type="match status" value="1"/>
</dbReference>